<dbReference type="RefSeq" id="WP_042544511.1">
    <property type="nucleotide sequence ID" value="NZ_JXSQ01000014.1"/>
</dbReference>
<evidence type="ECO:0000256" key="5">
    <source>
        <dbReference type="ARBA" id="ARBA00023277"/>
    </source>
</evidence>
<dbReference type="PANTHER" id="PTHR30246">
    <property type="entry name" value="2-KETO-3-DEOXY-6-PHOSPHOGLUCONATE ALDOLASE"/>
    <property type="match status" value="1"/>
</dbReference>
<evidence type="ECO:0000256" key="4">
    <source>
        <dbReference type="ARBA" id="ARBA00023239"/>
    </source>
</evidence>
<comment type="subunit">
    <text evidence="3">Homotrimer.</text>
</comment>
<proteinExistence type="inferred from homology"/>
<dbReference type="Gene3D" id="3.20.20.70">
    <property type="entry name" value="Aldolase class I"/>
    <property type="match status" value="1"/>
</dbReference>
<name>A0A0D0IM11_9MICO</name>
<evidence type="ECO:0000313" key="6">
    <source>
        <dbReference type="EMBL" id="KIP52202.1"/>
    </source>
</evidence>
<dbReference type="InterPro" id="IPR013785">
    <property type="entry name" value="Aldolase_TIM"/>
</dbReference>
<dbReference type="InterPro" id="IPR000887">
    <property type="entry name" value="Aldlse_KDPG_KHG"/>
</dbReference>
<keyword evidence="5" id="KW-0119">Carbohydrate metabolism</keyword>
<dbReference type="PANTHER" id="PTHR30246:SF1">
    <property type="entry name" value="2-DEHYDRO-3-DEOXY-6-PHOSPHOGALACTONATE ALDOLASE-RELATED"/>
    <property type="match status" value="1"/>
</dbReference>
<comment type="pathway">
    <text evidence="1">Carbohydrate acid metabolism.</text>
</comment>
<accession>A0A0D0IM11</accession>
<dbReference type="EMBL" id="JXSQ01000014">
    <property type="protein sequence ID" value="KIP52202.1"/>
    <property type="molecule type" value="Genomic_DNA"/>
</dbReference>
<evidence type="ECO:0000256" key="1">
    <source>
        <dbReference type="ARBA" id="ARBA00004761"/>
    </source>
</evidence>
<evidence type="ECO:0000313" key="7">
    <source>
        <dbReference type="Proteomes" id="UP000032120"/>
    </source>
</evidence>
<comment type="caution">
    <text evidence="6">The sequence shown here is derived from an EMBL/GenBank/DDBJ whole genome shotgun (WGS) entry which is preliminary data.</text>
</comment>
<evidence type="ECO:0008006" key="8">
    <source>
        <dbReference type="Google" id="ProtNLM"/>
    </source>
</evidence>
<dbReference type="Proteomes" id="UP000032120">
    <property type="component" value="Unassembled WGS sequence"/>
</dbReference>
<reference evidence="6 7" key="1">
    <citation type="submission" date="2015-01" db="EMBL/GenBank/DDBJ databases">
        <title>Draft genome sequence of Leucobacter komagatae strain VKM ST2845.</title>
        <authorList>
            <person name="Karlyshev A.V."/>
            <person name="Kudryashova E.B."/>
        </authorList>
    </citation>
    <scope>NUCLEOTIDE SEQUENCE [LARGE SCALE GENOMIC DNA]</scope>
    <source>
        <strain evidence="6 7">VKM ST2845</strain>
    </source>
</reference>
<comment type="similarity">
    <text evidence="2">Belongs to the KHG/KDPG aldolase family.</text>
</comment>
<dbReference type="CDD" id="cd00452">
    <property type="entry name" value="KDPG_aldolase"/>
    <property type="match status" value="1"/>
</dbReference>
<keyword evidence="7" id="KW-1185">Reference proteome</keyword>
<organism evidence="6 7">
    <name type="scientific">Leucobacter komagatae</name>
    <dbReference type="NCBI Taxonomy" id="55969"/>
    <lineage>
        <taxon>Bacteria</taxon>
        <taxon>Bacillati</taxon>
        <taxon>Actinomycetota</taxon>
        <taxon>Actinomycetes</taxon>
        <taxon>Micrococcales</taxon>
        <taxon>Microbacteriaceae</taxon>
        <taxon>Leucobacter</taxon>
    </lineage>
</organism>
<gene>
    <name evidence="6" type="ORF">SD72_10715</name>
</gene>
<dbReference type="NCBIfam" id="TIGR01182">
    <property type="entry name" value="eda"/>
    <property type="match status" value="1"/>
</dbReference>
<evidence type="ECO:0000256" key="2">
    <source>
        <dbReference type="ARBA" id="ARBA00006906"/>
    </source>
</evidence>
<evidence type="ECO:0000256" key="3">
    <source>
        <dbReference type="ARBA" id="ARBA00011233"/>
    </source>
</evidence>
<dbReference type="SUPFAM" id="SSF51569">
    <property type="entry name" value="Aldolase"/>
    <property type="match status" value="1"/>
</dbReference>
<keyword evidence="4" id="KW-0456">Lyase</keyword>
<dbReference type="GO" id="GO:0016829">
    <property type="term" value="F:lyase activity"/>
    <property type="evidence" value="ECO:0007669"/>
    <property type="project" value="UniProtKB-KW"/>
</dbReference>
<protein>
    <recommendedName>
        <fullName evidence="8">2-dehydro-3-deoxyphosphogluconate aldolase/(4S)-4-hydroxy-2-oxoglutarate aldolase</fullName>
    </recommendedName>
</protein>
<dbReference type="Pfam" id="PF01081">
    <property type="entry name" value="Aldolase"/>
    <property type="match status" value="1"/>
</dbReference>
<dbReference type="AlphaFoldDB" id="A0A0D0IM11"/>
<sequence>MRNKHETLRAVSLGGIVAVLRASSAERAIVAGEALIDAGIGAIEVTFTVPEAPRVIAELAAFAGDRAVIGAGTVTAVAQVDAAVANGAEFLVSPGHAADVTAQIIDSGALAMIGAFTAGEVLAVMRAGADIVKFFPGGIAGPAGIRALSGPYPDARFVPTGGVNPGNLGAWFEAGAIAVGAGSELAPAAAVETGDTGAIQARAREFLAAFSELGTTVDAAPPGHP</sequence>